<name>A0ACB8ZWV2_ARCLA</name>
<keyword evidence="2" id="KW-1185">Reference proteome</keyword>
<organism evidence="1 2">
    <name type="scientific">Arctium lappa</name>
    <name type="common">Greater burdock</name>
    <name type="synonym">Lappa major</name>
    <dbReference type="NCBI Taxonomy" id="4217"/>
    <lineage>
        <taxon>Eukaryota</taxon>
        <taxon>Viridiplantae</taxon>
        <taxon>Streptophyta</taxon>
        <taxon>Embryophyta</taxon>
        <taxon>Tracheophyta</taxon>
        <taxon>Spermatophyta</taxon>
        <taxon>Magnoliopsida</taxon>
        <taxon>eudicotyledons</taxon>
        <taxon>Gunneridae</taxon>
        <taxon>Pentapetalae</taxon>
        <taxon>asterids</taxon>
        <taxon>campanulids</taxon>
        <taxon>Asterales</taxon>
        <taxon>Asteraceae</taxon>
        <taxon>Carduoideae</taxon>
        <taxon>Cardueae</taxon>
        <taxon>Arctiinae</taxon>
        <taxon>Arctium</taxon>
    </lineage>
</organism>
<dbReference type="EMBL" id="CM042055">
    <property type="protein sequence ID" value="KAI3701801.1"/>
    <property type="molecule type" value="Genomic_DNA"/>
</dbReference>
<accession>A0ACB8ZWV2</accession>
<reference evidence="2" key="1">
    <citation type="journal article" date="2022" name="Mol. Ecol. Resour.">
        <title>The genomes of chicory, endive, great burdock and yacon provide insights into Asteraceae palaeo-polyploidization history and plant inulin production.</title>
        <authorList>
            <person name="Fan W."/>
            <person name="Wang S."/>
            <person name="Wang H."/>
            <person name="Wang A."/>
            <person name="Jiang F."/>
            <person name="Liu H."/>
            <person name="Zhao H."/>
            <person name="Xu D."/>
            <person name="Zhang Y."/>
        </authorList>
    </citation>
    <scope>NUCLEOTIDE SEQUENCE [LARGE SCALE GENOMIC DNA]</scope>
    <source>
        <strain evidence="2">cv. Niubang</strain>
    </source>
</reference>
<evidence type="ECO:0000313" key="2">
    <source>
        <dbReference type="Proteomes" id="UP001055879"/>
    </source>
</evidence>
<proteinExistence type="predicted"/>
<gene>
    <name evidence="1" type="ORF">L6452_27153</name>
</gene>
<evidence type="ECO:0000313" key="1">
    <source>
        <dbReference type="EMBL" id="KAI3701801.1"/>
    </source>
</evidence>
<reference evidence="1 2" key="2">
    <citation type="journal article" date="2022" name="Mol. Ecol. Resour.">
        <title>The genomes of chicory, endive, great burdock and yacon provide insights into Asteraceae paleo-polyploidization history and plant inulin production.</title>
        <authorList>
            <person name="Fan W."/>
            <person name="Wang S."/>
            <person name="Wang H."/>
            <person name="Wang A."/>
            <person name="Jiang F."/>
            <person name="Liu H."/>
            <person name="Zhao H."/>
            <person name="Xu D."/>
            <person name="Zhang Y."/>
        </authorList>
    </citation>
    <scope>NUCLEOTIDE SEQUENCE [LARGE SCALE GENOMIC DNA]</scope>
    <source>
        <strain evidence="2">cv. Niubang</strain>
    </source>
</reference>
<protein>
    <submittedName>
        <fullName evidence="1">Uncharacterized protein</fullName>
    </submittedName>
</protein>
<sequence length="199" mass="22196">MSTQVLPNPCSRPNRVFDSVPGGALLDSIVTRMRQFPVLPGCAIARFSRISSSISGFMVYTPQGFPVNGYQESNLIMSIRFKFRSSVNFDTLEIDGHKPYISVGELRTEIMCQKKLNNVSHKDFDLVFSDALTGQEYNDDRFEIPSGSSVIVKRVPIEPAIKGRKQIGRVYMSLGFCSLLDKACLALFSPAEEYSSSIY</sequence>
<dbReference type="Proteomes" id="UP001055879">
    <property type="component" value="Linkage Group LG09"/>
</dbReference>
<comment type="caution">
    <text evidence="1">The sequence shown here is derived from an EMBL/GenBank/DDBJ whole genome shotgun (WGS) entry which is preliminary data.</text>
</comment>